<evidence type="ECO:0000256" key="7">
    <source>
        <dbReference type="ARBA" id="ARBA00047851"/>
    </source>
</evidence>
<evidence type="ECO:0000256" key="11">
    <source>
        <dbReference type="RuleBase" id="RU004253"/>
    </source>
</evidence>
<dbReference type="GO" id="GO:0000287">
    <property type="term" value="F:magnesium ion binding"/>
    <property type="evidence" value="ECO:0007669"/>
    <property type="project" value="UniProtKB-UniRule"/>
</dbReference>
<protein>
    <recommendedName>
        <fullName evidence="9">Thiamine-phosphate synthase</fullName>
        <shortName evidence="9">TP synthase</shortName>
        <shortName evidence="9">TPS</shortName>
        <ecNumber evidence="9">2.5.1.3</ecNumber>
    </recommendedName>
    <alternativeName>
        <fullName evidence="9">Thiamine-phosphate pyrophosphorylase</fullName>
        <shortName evidence="9">TMP pyrophosphorylase</shortName>
        <shortName evidence="9">TMP-PPase</shortName>
    </alternativeName>
</protein>
<dbReference type="EC" id="2.5.1.3" evidence="9"/>
<dbReference type="HAMAP" id="MF_00097">
    <property type="entry name" value="TMP_synthase"/>
    <property type="match status" value="1"/>
</dbReference>
<sequence>MQSKTPIDWSLYVVTDAGLSRGRSHLAVIEAAIAGGATVVQYREKAASTRQMIAEAQVLRELTRRAGVPLIVNDRLDVALAIDADGVHVGQDDMPAAVARRLIGPDKLLGVSAANLAEAMQAVQNGADYLGVGPVFATPTKPDAAPPIGMEGLREICRHVPLPVVAIGGINATNAAAAIAAGAQGIAVVSAVVAAEDVVAAARQLRALVAAARQRA</sequence>
<name>A0A178M8F8_9CHLR</name>
<dbReference type="GO" id="GO:0004789">
    <property type="term" value="F:thiamine-phosphate diphosphorylase activity"/>
    <property type="evidence" value="ECO:0007669"/>
    <property type="project" value="UniProtKB-UniRule"/>
</dbReference>
<evidence type="ECO:0000256" key="6">
    <source>
        <dbReference type="ARBA" id="ARBA00047334"/>
    </source>
</evidence>
<dbReference type="Proteomes" id="UP000078287">
    <property type="component" value="Unassembled WGS sequence"/>
</dbReference>
<keyword evidence="3 9" id="KW-0479">Metal-binding</keyword>
<dbReference type="Pfam" id="PF02581">
    <property type="entry name" value="TMP-TENI"/>
    <property type="match status" value="1"/>
</dbReference>
<evidence type="ECO:0000256" key="2">
    <source>
        <dbReference type="ARBA" id="ARBA00022679"/>
    </source>
</evidence>
<comment type="pathway">
    <text evidence="1 9 11">Cofactor biosynthesis; thiamine diphosphate biosynthesis; thiamine phosphate from 4-amino-2-methyl-5-diphosphomethylpyrimidine and 4-methyl-5-(2-phosphoethyl)-thiazole: step 1/1.</text>
</comment>
<dbReference type="SUPFAM" id="SSF51391">
    <property type="entry name" value="Thiamin phosphate synthase"/>
    <property type="match status" value="1"/>
</dbReference>
<comment type="similarity">
    <text evidence="9 10">Belongs to the thiamine-phosphate synthase family.</text>
</comment>
<dbReference type="InterPro" id="IPR013785">
    <property type="entry name" value="Aldolase_TIM"/>
</dbReference>
<dbReference type="GO" id="GO:0009228">
    <property type="term" value="P:thiamine biosynthetic process"/>
    <property type="evidence" value="ECO:0007669"/>
    <property type="project" value="UniProtKB-KW"/>
</dbReference>
<gene>
    <name evidence="9" type="primary">thiE</name>
    <name evidence="13" type="ORF">A6A03_02535</name>
</gene>
<dbReference type="NCBIfam" id="TIGR00693">
    <property type="entry name" value="thiE"/>
    <property type="match status" value="1"/>
</dbReference>
<comment type="function">
    <text evidence="9">Condenses 4-methyl-5-(beta-hydroxyethyl)thiazole monophosphate (THZ-P) and 2-methyl-4-amino-5-hydroxymethyl pyrimidine pyrophosphate (HMP-PP) to form thiamine monophosphate (TMP).</text>
</comment>
<evidence type="ECO:0000256" key="4">
    <source>
        <dbReference type="ARBA" id="ARBA00022842"/>
    </source>
</evidence>
<dbReference type="InterPro" id="IPR034291">
    <property type="entry name" value="TMP_synthase"/>
</dbReference>
<dbReference type="OrthoDB" id="9812206at2"/>
<evidence type="ECO:0000256" key="3">
    <source>
        <dbReference type="ARBA" id="ARBA00022723"/>
    </source>
</evidence>
<dbReference type="UniPathway" id="UPA00060">
    <property type="reaction ID" value="UER00141"/>
</dbReference>
<dbReference type="EMBL" id="LWQS01000060">
    <property type="protein sequence ID" value="OAN45050.1"/>
    <property type="molecule type" value="Genomic_DNA"/>
</dbReference>
<evidence type="ECO:0000256" key="8">
    <source>
        <dbReference type="ARBA" id="ARBA00047883"/>
    </source>
</evidence>
<organism evidence="13 14">
    <name type="scientific">Chloroflexus islandicus</name>
    <dbReference type="NCBI Taxonomy" id="1707952"/>
    <lineage>
        <taxon>Bacteria</taxon>
        <taxon>Bacillati</taxon>
        <taxon>Chloroflexota</taxon>
        <taxon>Chloroflexia</taxon>
        <taxon>Chloroflexales</taxon>
        <taxon>Chloroflexineae</taxon>
        <taxon>Chloroflexaceae</taxon>
        <taxon>Chloroflexus</taxon>
    </lineage>
</organism>
<feature type="binding site" evidence="9">
    <location>
        <begin position="41"/>
        <end position="45"/>
    </location>
    <ligand>
        <name>4-amino-2-methyl-5-(diphosphooxymethyl)pyrimidine</name>
        <dbReference type="ChEBI" id="CHEBI:57841"/>
    </ligand>
</feature>
<dbReference type="InterPro" id="IPR022998">
    <property type="entry name" value="ThiamineP_synth_TenI"/>
</dbReference>
<keyword evidence="14" id="KW-1185">Reference proteome</keyword>
<feature type="binding site" evidence="9">
    <location>
        <position position="93"/>
    </location>
    <ligand>
        <name>Mg(2+)</name>
        <dbReference type="ChEBI" id="CHEBI:18420"/>
    </ligand>
</feature>
<keyword evidence="5 9" id="KW-0784">Thiamine biosynthesis</keyword>
<comment type="catalytic activity">
    <reaction evidence="6 9 10">
        <text>4-methyl-5-(2-phosphooxyethyl)-thiazole + 4-amino-2-methyl-5-(diphosphooxymethyl)pyrimidine + H(+) = thiamine phosphate + diphosphate</text>
        <dbReference type="Rhea" id="RHEA:22328"/>
        <dbReference type="ChEBI" id="CHEBI:15378"/>
        <dbReference type="ChEBI" id="CHEBI:33019"/>
        <dbReference type="ChEBI" id="CHEBI:37575"/>
        <dbReference type="ChEBI" id="CHEBI:57841"/>
        <dbReference type="ChEBI" id="CHEBI:58296"/>
        <dbReference type="EC" id="2.5.1.3"/>
    </reaction>
</comment>
<dbReference type="PANTHER" id="PTHR20857">
    <property type="entry name" value="THIAMINE-PHOSPHATE PYROPHOSPHORYLASE"/>
    <property type="match status" value="1"/>
</dbReference>
<dbReference type="PANTHER" id="PTHR20857:SF15">
    <property type="entry name" value="THIAMINE-PHOSPHATE SYNTHASE"/>
    <property type="match status" value="1"/>
</dbReference>
<keyword evidence="4 9" id="KW-0460">Magnesium</keyword>
<feature type="binding site" evidence="9">
    <location>
        <position position="112"/>
    </location>
    <ligand>
        <name>4-amino-2-methyl-5-(diphosphooxymethyl)pyrimidine</name>
        <dbReference type="ChEBI" id="CHEBI:57841"/>
    </ligand>
</feature>
<dbReference type="Gene3D" id="3.20.20.70">
    <property type="entry name" value="Aldolase class I"/>
    <property type="match status" value="1"/>
</dbReference>
<dbReference type="STRING" id="1707952.A6A03_02535"/>
<dbReference type="InterPro" id="IPR036206">
    <property type="entry name" value="ThiamineP_synth_sf"/>
</dbReference>
<dbReference type="AlphaFoldDB" id="A0A178M8F8"/>
<feature type="binding site" evidence="9">
    <location>
        <position position="73"/>
    </location>
    <ligand>
        <name>4-amino-2-methyl-5-(diphosphooxymethyl)pyrimidine</name>
        <dbReference type="ChEBI" id="CHEBI:57841"/>
    </ligand>
</feature>
<evidence type="ECO:0000256" key="9">
    <source>
        <dbReference type="HAMAP-Rule" id="MF_00097"/>
    </source>
</evidence>
<evidence type="ECO:0000259" key="12">
    <source>
        <dbReference type="Pfam" id="PF02581"/>
    </source>
</evidence>
<evidence type="ECO:0000256" key="1">
    <source>
        <dbReference type="ARBA" id="ARBA00005165"/>
    </source>
</evidence>
<evidence type="ECO:0000313" key="13">
    <source>
        <dbReference type="EMBL" id="OAN45050.1"/>
    </source>
</evidence>
<comment type="catalytic activity">
    <reaction evidence="8 9 10">
        <text>2-[(2R,5Z)-2-carboxy-4-methylthiazol-5(2H)-ylidene]ethyl phosphate + 4-amino-2-methyl-5-(diphosphooxymethyl)pyrimidine + 2 H(+) = thiamine phosphate + CO2 + diphosphate</text>
        <dbReference type="Rhea" id="RHEA:47844"/>
        <dbReference type="ChEBI" id="CHEBI:15378"/>
        <dbReference type="ChEBI" id="CHEBI:16526"/>
        <dbReference type="ChEBI" id="CHEBI:33019"/>
        <dbReference type="ChEBI" id="CHEBI:37575"/>
        <dbReference type="ChEBI" id="CHEBI:57841"/>
        <dbReference type="ChEBI" id="CHEBI:62899"/>
        <dbReference type="EC" id="2.5.1.3"/>
    </reaction>
</comment>
<feature type="binding site" evidence="9">
    <location>
        <position position="74"/>
    </location>
    <ligand>
        <name>Mg(2+)</name>
        <dbReference type="ChEBI" id="CHEBI:18420"/>
    </ligand>
</feature>
<feature type="binding site" evidence="9">
    <location>
        <position position="141"/>
    </location>
    <ligand>
        <name>4-amino-2-methyl-5-(diphosphooxymethyl)pyrimidine</name>
        <dbReference type="ChEBI" id="CHEBI:57841"/>
    </ligand>
</feature>
<dbReference type="FunFam" id="3.20.20.70:FF:000096">
    <property type="entry name" value="Thiamine-phosphate synthase"/>
    <property type="match status" value="1"/>
</dbReference>
<evidence type="ECO:0000313" key="14">
    <source>
        <dbReference type="Proteomes" id="UP000078287"/>
    </source>
</evidence>
<comment type="catalytic activity">
    <reaction evidence="7 9 10">
        <text>2-(2-carboxy-4-methylthiazol-5-yl)ethyl phosphate + 4-amino-2-methyl-5-(diphosphooxymethyl)pyrimidine + 2 H(+) = thiamine phosphate + CO2 + diphosphate</text>
        <dbReference type="Rhea" id="RHEA:47848"/>
        <dbReference type="ChEBI" id="CHEBI:15378"/>
        <dbReference type="ChEBI" id="CHEBI:16526"/>
        <dbReference type="ChEBI" id="CHEBI:33019"/>
        <dbReference type="ChEBI" id="CHEBI:37575"/>
        <dbReference type="ChEBI" id="CHEBI:57841"/>
        <dbReference type="ChEBI" id="CHEBI:62890"/>
        <dbReference type="EC" id="2.5.1.3"/>
    </reaction>
</comment>
<evidence type="ECO:0000256" key="10">
    <source>
        <dbReference type="RuleBase" id="RU003826"/>
    </source>
</evidence>
<keyword evidence="2 9" id="KW-0808">Transferase</keyword>
<dbReference type="CDD" id="cd00564">
    <property type="entry name" value="TMP_TenI"/>
    <property type="match status" value="1"/>
</dbReference>
<comment type="cofactor">
    <cofactor evidence="9">
        <name>Mg(2+)</name>
        <dbReference type="ChEBI" id="CHEBI:18420"/>
    </cofactor>
    <text evidence="9">Binds 1 Mg(2+) ion per subunit.</text>
</comment>
<feature type="domain" description="Thiamine phosphate synthase/TenI" evidence="12">
    <location>
        <begin position="11"/>
        <end position="192"/>
    </location>
</feature>
<dbReference type="RefSeq" id="WP_066788437.1">
    <property type="nucleotide sequence ID" value="NZ_LWQS01000060.1"/>
</dbReference>
<reference evidence="13 14" key="1">
    <citation type="submission" date="2016-04" db="EMBL/GenBank/DDBJ databases">
        <title>Chloroflexus islandicus sp. nov., a thermophilic filamentous anoxygenic phototrophic bacterium from geyser Strokkur (Iceland).</title>
        <authorList>
            <person name="Gaisin V.A."/>
            <person name="Kalashnikov A.M."/>
            <person name="Sukhacheva M.V."/>
            <person name="Grouzdev D.S."/>
            <person name="Ivanov T.M."/>
            <person name="Kuznetsov B."/>
            <person name="Gorlenko V.M."/>
        </authorList>
    </citation>
    <scope>NUCLEOTIDE SEQUENCE [LARGE SCALE GENOMIC DNA]</scope>
    <source>
        <strain evidence="14">isl-2</strain>
    </source>
</reference>
<dbReference type="GO" id="GO:0005737">
    <property type="term" value="C:cytoplasm"/>
    <property type="evidence" value="ECO:0007669"/>
    <property type="project" value="TreeGrafter"/>
</dbReference>
<dbReference type="GO" id="GO:0009229">
    <property type="term" value="P:thiamine diphosphate biosynthetic process"/>
    <property type="evidence" value="ECO:0007669"/>
    <property type="project" value="UniProtKB-UniRule"/>
</dbReference>
<accession>A0A178M8F8</accession>
<feature type="binding site" evidence="9">
    <location>
        <position position="169"/>
    </location>
    <ligand>
        <name>2-[(2R,5Z)-2-carboxy-4-methylthiazol-5(2H)-ylidene]ethyl phosphate</name>
        <dbReference type="ChEBI" id="CHEBI:62899"/>
    </ligand>
</feature>
<comment type="caution">
    <text evidence="13">The sequence shown here is derived from an EMBL/GenBank/DDBJ whole genome shotgun (WGS) entry which is preliminary data.</text>
</comment>
<feature type="binding site" evidence="9">
    <location>
        <begin position="189"/>
        <end position="190"/>
    </location>
    <ligand>
        <name>2-[(2R,5Z)-2-carboxy-4-methylthiazol-5(2H)-ylidene]ethyl phosphate</name>
        <dbReference type="ChEBI" id="CHEBI:62899"/>
    </ligand>
</feature>
<evidence type="ECO:0000256" key="5">
    <source>
        <dbReference type="ARBA" id="ARBA00022977"/>
    </source>
</evidence>
<proteinExistence type="inferred from homology"/>
<feature type="binding site" evidence="9">
    <location>
        <begin position="138"/>
        <end position="140"/>
    </location>
    <ligand>
        <name>2-[(2R,5Z)-2-carboxy-4-methylthiazol-5(2H)-ylidene]ethyl phosphate</name>
        <dbReference type="ChEBI" id="CHEBI:62899"/>
    </ligand>
</feature>